<dbReference type="CDD" id="cd17574">
    <property type="entry name" value="REC_OmpR"/>
    <property type="match status" value="1"/>
</dbReference>
<evidence type="ECO:0000256" key="5">
    <source>
        <dbReference type="PROSITE-ProRule" id="PRU01091"/>
    </source>
</evidence>
<name>A0A167GIW3_9GAMM</name>
<dbReference type="InterPro" id="IPR011006">
    <property type="entry name" value="CheY-like_superfamily"/>
</dbReference>
<evidence type="ECO:0000256" key="1">
    <source>
        <dbReference type="ARBA" id="ARBA00022553"/>
    </source>
</evidence>
<dbReference type="InterPro" id="IPR001867">
    <property type="entry name" value="OmpR/PhoB-type_DNA-bd"/>
</dbReference>
<reference evidence="9 10" key="1">
    <citation type="submission" date="2016-04" db="EMBL/GenBank/DDBJ databases">
        <title>Complete genome sequence of Dokdonella koreensis DS-123T.</title>
        <authorList>
            <person name="Kim J.F."/>
            <person name="Lee H."/>
            <person name="Kwak M.-J."/>
        </authorList>
    </citation>
    <scope>NUCLEOTIDE SEQUENCE [LARGE SCALE GENOMIC DNA]</scope>
    <source>
        <strain evidence="9 10">DS-123</strain>
    </source>
</reference>
<keyword evidence="1 4" id="KW-0597">Phosphoprotein</keyword>
<dbReference type="InterPro" id="IPR016032">
    <property type="entry name" value="Sig_transdc_resp-reg_C-effctor"/>
</dbReference>
<dbReference type="InterPro" id="IPR036388">
    <property type="entry name" value="WH-like_DNA-bd_sf"/>
</dbReference>
<keyword evidence="3 5" id="KW-0238">DNA-binding</keyword>
<evidence type="ECO:0000256" key="2">
    <source>
        <dbReference type="ARBA" id="ARBA00023012"/>
    </source>
</evidence>
<dbReference type="GO" id="GO:0006355">
    <property type="term" value="P:regulation of DNA-templated transcription"/>
    <property type="evidence" value="ECO:0007669"/>
    <property type="project" value="InterPro"/>
</dbReference>
<feature type="domain" description="Response regulatory" evidence="7">
    <location>
        <begin position="27"/>
        <end position="142"/>
    </location>
</feature>
<dbReference type="GO" id="GO:0000156">
    <property type="term" value="F:phosphorelay response regulator activity"/>
    <property type="evidence" value="ECO:0007669"/>
    <property type="project" value="TreeGrafter"/>
</dbReference>
<dbReference type="KEGG" id="dko:I596_569"/>
<organism evidence="9 10">
    <name type="scientific">Dokdonella koreensis DS-123</name>
    <dbReference type="NCBI Taxonomy" id="1300342"/>
    <lineage>
        <taxon>Bacteria</taxon>
        <taxon>Pseudomonadati</taxon>
        <taxon>Pseudomonadota</taxon>
        <taxon>Gammaproteobacteria</taxon>
        <taxon>Lysobacterales</taxon>
        <taxon>Rhodanobacteraceae</taxon>
        <taxon>Dokdonella</taxon>
    </lineage>
</organism>
<protein>
    <submittedName>
        <fullName evidence="9">Two-component transcriptional regulator, winged helix family</fullName>
    </submittedName>
</protein>
<evidence type="ECO:0000256" key="6">
    <source>
        <dbReference type="SAM" id="MobiDB-lite"/>
    </source>
</evidence>
<feature type="DNA-binding region" description="OmpR/PhoB-type" evidence="5">
    <location>
        <begin position="154"/>
        <end position="253"/>
    </location>
</feature>
<dbReference type="Gene3D" id="6.10.250.690">
    <property type="match status" value="1"/>
</dbReference>
<dbReference type="Gene3D" id="1.10.10.10">
    <property type="entry name" value="Winged helix-like DNA-binding domain superfamily/Winged helix DNA-binding domain"/>
    <property type="match status" value="1"/>
</dbReference>
<dbReference type="RefSeq" id="WP_083965318.1">
    <property type="nucleotide sequence ID" value="NZ_CP015249.1"/>
</dbReference>
<feature type="region of interest" description="Disordered" evidence="6">
    <location>
        <begin position="1"/>
        <end position="20"/>
    </location>
</feature>
<dbReference type="EMBL" id="CP015249">
    <property type="protein sequence ID" value="ANB16606.1"/>
    <property type="molecule type" value="Genomic_DNA"/>
</dbReference>
<dbReference type="OrthoDB" id="9802426at2"/>
<dbReference type="PATRIC" id="fig|1300342.3.peg.559"/>
<dbReference type="SMART" id="SM00862">
    <property type="entry name" value="Trans_reg_C"/>
    <property type="match status" value="1"/>
</dbReference>
<proteinExistence type="predicted"/>
<evidence type="ECO:0000256" key="3">
    <source>
        <dbReference type="ARBA" id="ARBA00023125"/>
    </source>
</evidence>
<evidence type="ECO:0000313" key="9">
    <source>
        <dbReference type="EMBL" id="ANB16606.1"/>
    </source>
</evidence>
<dbReference type="InterPro" id="IPR039420">
    <property type="entry name" value="WalR-like"/>
</dbReference>
<dbReference type="STRING" id="1300342.I596_569"/>
<dbReference type="Proteomes" id="UP000076830">
    <property type="component" value="Chromosome"/>
</dbReference>
<evidence type="ECO:0000259" key="8">
    <source>
        <dbReference type="PROSITE" id="PS51755"/>
    </source>
</evidence>
<dbReference type="GO" id="GO:0000976">
    <property type="term" value="F:transcription cis-regulatory region binding"/>
    <property type="evidence" value="ECO:0007669"/>
    <property type="project" value="TreeGrafter"/>
</dbReference>
<evidence type="ECO:0000256" key="4">
    <source>
        <dbReference type="PROSITE-ProRule" id="PRU00169"/>
    </source>
</evidence>
<accession>A0A167GIW3</accession>
<feature type="modified residue" description="4-aspartylphosphate" evidence="4">
    <location>
        <position position="76"/>
    </location>
</feature>
<sequence>MTDPTRSPRNPYHDGASGASSAKRDIVVGVLEDDPDQAALVAHWLHEAGYTVRLFSNANEYRRKHGSAGIDLLLLDWMLPDATGIDVVEWLRESIHAELPVIFLTARAAEEDLVKGFASGGDDYVIKPPKRLELLARVAAALRRGGVGSEADAAERIESAPYLIDLKRRKASILGREIELTQREFDLASFLFRRLGRIVSRDALLENVWNMSAQVSTRTVDTHVSRLRKKLELSGEHGWRLTAIYQHGYRLERT</sequence>
<dbReference type="Pfam" id="PF00486">
    <property type="entry name" value="Trans_reg_C"/>
    <property type="match status" value="1"/>
</dbReference>
<dbReference type="Pfam" id="PF00072">
    <property type="entry name" value="Response_reg"/>
    <property type="match status" value="1"/>
</dbReference>
<dbReference type="SUPFAM" id="SSF46894">
    <property type="entry name" value="C-terminal effector domain of the bipartite response regulators"/>
    <property type="match status" value="1"/>
</dbReference>
<evidence type="ECO:0000313" key="10">
    <source>
        <dbReference type="Proteomes" id="UP000076830"/>
    </source>
</evidence>
<dbReference type="AlphaFoldDB" id="A0A167GIW3"/>
<dbReference type="Gene3D" id="3.40.50.2300">
    <property type="match status" value="1"/>
</dbReference>
<evidence type="ECO:0000259" key="7">
    <source>
        <dbReference type="PROSITE" id="PS50110"/>
    </source>
</evidence>
<keyword evidence="2" id="KW-0902">Two-component regulatory system</keyword>
<dbReference type="GO" id="GO:0032993">
    <property type="term" value="C:protein-DNA complex"/>
    <property type="evidence" value="ECO:0007669"/>
    <property type="project" value="TreeGrafter"/>
</dbReference>
<dbReference type="PROSITE" id="PS51755">
    <property type="entry name" value="OMPR_PHOB"/>
    <property type="match status" value="1"/>
</dbReference>
<dbReference type="PROSITE" id="PS50110">
    <property type="entry name" value="RESPONSE_REGULATORY"/>
    <property type="match status" value="1"/>
</dbReference>
<dbReference type="SUPFAM" id="SSF52172">
    <property type="entry name" value="CheY-like"/>
    <property type="match status" value="1"/>
</dbReference>
<keyword evidence="10" id="KW-1185">Reference proteome</keyword>
<dbReference type="PANTHER" id="PTHR48111">
    <property type="entry name" value="REGULATOR OF RPOS"/>
    <property type="match status" value="1"/>
</dbReference>
<gene>
    <name evidence="9" type="ORF">I596_569</name>
</gene>
<dbReference type="PANTHER" id="PTHR48111:SF40">
    <property type="entry name" value="PHOSPHATE REGULON TRANSCRIPTIONAL REGULATORY PROTEIN PHOB"/>
    <property type="match status" value="1"/>
</dbReference>
<dbReference type="CDD" id="cd00383">
    <property type="entry name" value="trans_reg_C"/>
    <property type="match status" value="1"/>
</dbReference>
<dbReference type="GO" id="GO:0005829">
    <property type="term" value="C:cytosol"/>
    <property type="evidence" value="ECO:0007669"/>
    <property type="project" value="TreeGrafter"/>
</dbReference>
<feature type="domain" description="OmpR/PhoB-type" evidence="8">
    <location>
        <begin position="154"/>
        <end position="253"/>
    </location>
</feature>
<dbReference type="InterPro" id="IPR001789">
    <property type="entry name" value="Sig_transdc_resp-reg_receiver"/>
</dbReference>
<dbReference type="SMART" id="SM00448">
    <property type="entry name" value="REC"/>
    <property type="match status" value="1"/>
</dbReference>